<evidence type="ECO:0000256" key="3">
    <source>
        <dbReference type="ARBA" id="ARBA00022448"/>
    </source>
</evidence>
<accession>A0ABT8GIZ1</accession>
<dbReference type="EMBL" id="JAUHQA010000001">
    <property type="protein sequence ID" value="MDN4481359.1"/>
    <property type="molecule type" value="Genomic_DNA"/>
</dbReference>
<evidence type="ECO:0000256" key="4">
    <source>
        <dbReference type="ARBA" id="ARBA00022475"/>
    </source>
</evidence>
<sequence length="85" mass="8828">MIGVVIGIVLVGLAGVSTVYRMVTGPTDAERAIAGDMLMFCVIALLALFGVLLDTPSALEIVLIAALLAFLSTIALARALTRGRR</sequence>
<comment type="caution">
    <text evidence="9">The sequence shown here is derived from an EMBL/GenBank/DDBJ whole genome shotgun (WGS) entry which is preliminary data.</text>
</comment>
<keyword evidence="6 8" id="KW-1133">Transmembrane helix</keyword>
<evidence type="ECO:0000313" key="10">
    <source>
        <dbReference type="Proteomes" id="UP001172708"/>
    </source>
</evidence>
<dbReference type="PANTHER" id="PTHR34702">
    <property type="entry name" value="NA(+)/H(+) ANTIPORTER SUBUNIT F1"/>
    <property type="match status" value="1"/>
</dbReference>
<evidence type="ECO:0000256" key="7">
    <source>
        <dbReference type="ARBA" id="ARBA00023136"/>
    </source>
</evidence>
<organism evidence="9 10">
    <name type="scientific">Demequina muriae</name>
    <dbReference type="NCBI Taxonomy" id="3051664"/>
    <lineage>
        <taxon>Bacteria</taxon>
        <taxon>Bacillati</taxon>
        <taxon>Actinomycetota</taxon>
        <taxon>Actinomycetes</taxon>
        <taxon>Micrococcales</taxon>
        <taxon>Demequinaceae</taxon>
        <taxon>Demequina</taxon>
    </lineage>
</organism>
<dbReference type="Pfam" id="PF04066">
    <property type="entry name" value="MrpF_PhaF"/>
    <property type="match status" value="1"/>
</dbReference>
<evidence type="ECO:0000256" key="1">
    <source>
        <dbReference type="ARBA" id="ARBA00004651"/>
    </source>
</evidence>
<feature type="transmembrane region" description="Helical" evidence="8">
    <location>
        <begin position="59"/>
        <end position="80"/>
    </location>
</feature>
<proteinExistence type="inferred from homology"/>
<evidence type="ECO:0000256" key="2">
    <source>
        <dbReference type="ARBA" id="ARBA00009212"/>
    </source>
</evidence>
<feature type="transmembrane region" description="Helical" evidence="8">
    <location>
        <begin position="6"/>
        <end position="23"/>
    </location>
</feature>
<reference evidence="9" key="1">
    <citation type="submission" date="2023-06" db="EMBL/GenBank/DDBJ databases">
        <title>Egi l300058.</title>
        <authorList>
            <person name="Gao L."/>
            <person name="Fang B.-Z."/>
            <person name="Li W.-J."/>
        </authorList>
    </citation>
    <scope>NUCLEOTIDE SEQUENCE</scope>
    <source>
        <strain evidence="9">EGI L300058</strain>
    </source>
</reference>
<feature type="transmembrane region" description="Helical" evidence="8">
    <location>
        <begin position="35"/>
        <end position="53"/>
    </location>
</feature>
<comment type="subcellular location">
    <subcellularLocation>
        <location evidence="1">Cell membrane</location>
        <topology evidence="1">Multi-pass membrane protein</topology>
    </subcellularLocation>
</comment>
<keyword evidence="10" id="KW-1185">Reference proteome</keyword>
<protein>
    <submittedName>
        <fullName evidence="9">Monovalent cation/H+ antiporter complex subunit F</fullName>
    </submittedName>
</protein>
<gene>
    <name evidence="9" type="ORF">QQX02_10530</name>
</gene>
<keyword evidence="7 8" id="KW-0472">Membrane</keyword>
<dbReference type="InterPro" id="IPR007208">
    <property type="entry name" value="MrpF/PhaF-like"/>
</dbReference>
<keyword evidence="4" id="KW-1003">Cell membrane</keyword>
<evidence type="ECO:0000256" key="6">
    <source>
        <dbReference type="ARBA" id="ARBA00022989"/>
    </source>
</evidence>
<dbReference type="PANTHER" id="PTHR34702:SF1">
    <property type="entry name" value="NA(+)_H(+) ANTIPORTER SUBUNIT F"/>
    <property type="match status" value="1"/>
</dbReference>
<name>A0ABT8GIZ1_9MICO</name>
<dbReference type="Proteomes" id="UP001172708">
    <property type="component" value="Unassembled WGS sequence"/>
</dbReference>
<dbReference type="RefSeq" id="WP_301142961.1">
    <property type="nucleotide sequence ID" value="NZ_JAUHQA010000001.1"/>
</dbReference>
<comment type="similarity">
    <text evidence="2">Belongs to the CPA3 antiporters (TC 2.A.63) subunit F family.</text>
</comment>
<evidence type="ECO:0000313" key="9">
    <source>
        <dbReference type="EMBL" id="MDN4481359.1"/>
    </source>
</evidence>
<keyword evidence="5 8" id="KW-0812">Transmembrane</keyword>
<evidence type="ECO:0000256" key="8">
    <source>
        <dbReference type="SAM" id="Phobius"/>
    </source>
</evidence>
<keyword evidence="3" id="KW-0813">Transport</keyword>
<evidence type="ECO:0000256" key="5">
    <source>
        <dbReference type="ARBA" id="ARBA00022692"/>
    </source>
</evidence>